<dbReference type="Pfam" id="PF00931">
    <property type="entry name" value="NB-ARC"/>
    <property type="match status" value="1"/>
</dbReference>
<protein>
    <submittedName>
        <fullName evidence="8">TMV resistance protein N-like</fullName>
    </submittedName>
</protein>
<dbReference type="FunFam" id="3.80.10.10:FF:000386">
    <property type="entry name" value="Disease resistance protein RPS4"/>
    <property type="match status" value="1"/>
</dbReference>
<dbReference type="InterPro" id="IPR058192">
    <property type="entry name" value="WHD_ROQ1-like"/>
</dbReference>
<dbReference type="PANTHER" id="PTHR11017">
    <property type="entry name" value="LEUCINE-RICH REPEAT-CONTAINING PROTEIN"/>
    <property type="match status" value="1"/>
</dbReference>
<dbReference type="InterPro" id="IPR042197">
    <property type="entry name" value="Apaf_helical"/>
</dbReference>
<gene>
    <name evidence="8" type="primary">LOC111020196</name>
</gene>
<evidence type="ECO:0000256" key="2">
    <source>
        <dbReference type="ARBA" id="ARBA00022737"/>
    </source>
</evidence>
<dbReference type="Gene3D" id="3.40.50.300">
    <property type="entry name" value="P-loop containing nucleotide triphosphate hydrolases"/>
    <property type="match status" value="1"/>
</dbReference>
<reference evidence="8" key="1">
    <citation type="submission" date="2025-08" db="UniProtKB">
        <authorList>
            <consortium name="RefSeq"/>
        </authorList>
    </citation>
    <scope>IDENTIFICATION</scope>
    <source>
        <strain evidence="8">OHB3-1</strain>
    </source>
</reference>
<keyword evidence="1" id="KW-0433">Leucine-rich repeat</keyword>
<dbReference type="Pfam" id="PF23282">
    <property type="entry name" value="WHD_ROQ1"/>
    <property type="match status" value="1"/>
</dbReference>
<evidence type="ECO:0000313" key="8">
    <source>
        <dbReference type="RefSeq" id="XP_022152475.1"/>
    </source>
</evidence>
<dbReference type="OrthoDB" id="1936883at2759"/>
<dbReference type="Gene3D" id="3.80.10.10">
    <property type="entry name" value="Ribonuclease Inhibitor"/>
    <property type="match status" value="2"/>
</dbReference>
<evidence type="ECO:0000313" key="7">
    <source>
        <dbReference type="Proteomes" id="UP000504603"/>
    </source>
</evidence>
<keyword evidence="2" id="KW-0677">Repeat</keyword>
<evidence type="ECO:0000259" key="4">
    <source>
        <dbReference type="Pfam" id="PF00931"/>
    </source>
</evidence>
<dbReference type="GO" id="GO:0006952">
    <property type="term" value="P:defense response"/>
    <property type="evidence" value="ECO:0007669"/>
    <property type="project" value="InterPro"/>
</dbReference>
<feature type="domain" description="Disease resistance protein Roq1-like winged-helix" evidence="5">
    <location>
        <begin position="299"/>
        <end position="367"/>
    </location>
</feature>
<dbReference type="GeneID" id="111020196"/>
<accession>A0A6J1DE10</accession>
<dbReference type="PRINTS" id="PR00364">
    <property type="entry name" value="DISEASERSIST"/>
</dbReference>
<evidence type="ECO:0000259" key="5">
    <source>
        <dbReference type="Pfam" id="PF23282"/>
    </source>
</evidence>
<keyword evidence="3" id="KW-0611">Plant defense</keyword>
<dbReference type="GO" id="GO:0043531">
    <property type="term" value="F:ADP binding"/>
    <property type="evidence" value="ECO:0007669"/>
    <property type="project" value="InterPro"/>
</dbReference>
<evidence type="ECO:0000259" key="6">
    <source>
        <dbReference type="Pfam" id="PF23286"/>
    </source>
</evidence>
<sequence>MELVETLVKQASIDDSSIAPCRPKRIVQEATFIEEISGEILKKLNRLTPIDVHEGLVGIEARIERIESRVRVGSRDVCILGIWGMGGIGKTTLARALFDRIKSQFDGCCFLKNVRENQIKHGLSHLQEKLLCEVLEERRDQLIGNISRGFLKKRMRGRKVLIVLDDVNDMEQLEDLAGGRDWFGPGSRIIVTTRHRQVVNGADEVYEAQHLSHEEAMRLFSHHAFAFEGIDHSPEGFLELSTKAVNYAGGIPLALKVLGSCLCGKDKPVWESKLAKLERLPNEKVQNVLKVSFEGLDRTEKGIFLDVACFFKGDHVGIAKAMWDACGFFPEVGLSVLIDKCLLSITRNSVFQMHDLIEEMGKEIVRQEDMEEPGKRSRGTNAIKGILLDLSKIKEVELGEDAFAEMTKLRFLNFFSKNLGESTKTRIRLPHGLTMLPDSLMYLSWDGYPYKFFPSNFDPDKLFWLRLRHSCIKQLSKGQKIFTNLKHINLSDSEYLSEVPDVSEAPYLEDINFAGCIQLCTIHPSMATLSKLKTLNLRDCRKLRNLPSSICLKSLQELDLSGCSSLQNFPTISDYMEHLWSLSLSGTAISNLPSSIENFYGLVGLDLTNCKNLVSLPDSICNLKCLDSLILSSCENLQHLPENIGNLESLSTVYVDETSIKQVPSSIVCLKNIFELSFNGCRGTETLSSLGFLSWFLPRSRSSSSCNMGLQLPPLGGFKQLSSLSLSNCNLVEAPSGLHNLPCLSSIDLSENNFESLPQSIYDLPELGTLMLCYCKKLVSLPKLPSSLSVLLADECTSLESIMSFEFFYKSDNRTY</sequence>
<dbReference type="Proteomes" id="UP000504603">
    <property type="component" value="Unplaced"/>
</dbReference>
<feature type="domain" description="Disease resistance protein RPS4B/Roq1-like leucine-rich repeats" evidence="6">
    <location>
        <begin position="552"/>
        <end position="637"/>
    </location>
</feature>
<dbReference type="InterPro" id="IPR002182">
    <property type="entry name" value="NB-ARC"/>
</dbReference>
<dbReference type="SMART" id="SM00369">
    <property type="entry name" value="LRR_TYP"/>
    <property type="match status" value="5"/>
</dbReference>
<dbReference type="AlphaFoldDB" id="A0A6J1DE10"/>
<dbReference type="InterPro" id="IPR003591">
    <property type="entry name" value="Leu-rich_rpt_typical-subtyp"/>
</dbReference>
<organism evidence="7 8">
    <name type="scientific">Momordica charantia</name>
    <name type="common">Bitter gourd</name>
    <name type="synonym">Balsam pear</name>
    <dbReference type="NCBI Taxonomy" id="3673"/>
    <lineage>
        <taxon>Eukaryota</taxon>
        <taxon>Viridiplantae</taxon>
        <taxon>Streptophyta</taxon>
        <taxon>Embryophyta</taxon>
        <taxon>Tracheophyta</taxon>
        <taxon>Spermatophyta</taxon>
        <taxon>Magnoliopsida</taxon>
        <taxon>eudicotyledons</taxon>
        <taxon>Gunneridae</taxon>
        <taxon>Pentapetalae</taxon>
        <taxon>rosids</taxon>
        <taxon>fabids</taxon>
        <taxon>Cucurbitales</taxon>
        <taxon>Cucurbitaceae</taxon>
        <taxon>Momordiceae</taxon>
        <taxon>Momordica</taxon>
    </lineage>
</organism>
<name>A0A6J1DE10_MOMCH</name>
<dbReference type="InterPro" id="IPR058546">
    <property type="entry name" value="RPS4B/Roq1-like_LRR"/>
</dbReference>
<dbReference type="PANTHER" id="PTHR11017:SF479">
    <property type="entry name" value="DISEASE RESISTANCE PROTEIN (TIR-NBS-LRR CLASS) FAMILY"/>
    <property type="match status" value="1"/>
</dbReference>
<dbReference type="Gene3D" id="1.10.8.430">
    <property type="entry name" value="Helical domain of apoptotic protease-activating factors"/>
    <property type="match status" value="1"/>
</dbReference>
<dbReference type="InterPro" id="IPR032675">
    <property type="entry name" value="LRR_dom_sf"/>
</dbReference>
<evidence type="ECO:0000256" key="3">
    <source>
        <dbReference type="ARBA" id="ARBA00022821"/>
    </source>
</evidence>
<proteinExistence type="predicted"/>
<keyword evidence="7" id="KW-1185">Reference proteome</keyword>
<dbReference type="InterPro" id="IPR027417">
    <property type="entry name" value="P-loop_NTPase"/>
</dbReference>
<dbReference type="KEGG" id="mcha:111020196"/>
<dbReference type="Pfam" id="PF23286">
    <property type="entry name" value="LRR_13"/>
    <property type="match status" value="1"/>
</dbReference>
<feature type="domain" description="NB-ARC" evidence="4">
    <location>
        <begin position="61"/>
        <end position="226"/>
    </location>
</feature>
<dbReference type="SUPFAM" id="SSF52540">
    <property type="entry name" value="P-loop containing nucleoside triphosphate hydrolases"/>
    <property type="match status" value="1"/>
</dbReference>
<dbReference type="RefSeq" id="XP_022152475.1">
    <property type="nucleotide sequence ID" value="XM_022296783.1"/>
</dbReference>
<dbReference type="SUPFAM" id="SSF52058">
    <property type="entry name" value="L domain-like"/>
    <property type="match status" value="2"/>
</dbReference>
<dbReference type="InterPro" id="IPR044974">
    <property type="entry name" value="Disease_R_plants"/>
</dbReference>
<evidence type="ECO:0000256" key="1">
    <source>
        <dbReference type="ARBA" id="ARBA00022614"/>
    </source>
</evidence>